<keyword evidence="11" id="KW-0456">Lyase</keyword>
<dbReference type="GO" id="GO:0000949">
    <property type="term" value="P:aromatic amino acid family catabolic process to alcohol via Ehrlich pathway"/>
    <property type="evidence" value="ECO:0007669"/>
    <property type="project" value="TreeGrafter"/>
</dbReference>
<dbReference type="Gene3D" id="3.40.50.970">
    <property type="match status" value="1"/>
</dbReference>
<evidence type="ECO:0000256" key="3">
    <source>
        <dbReference type="ARBA" id="ARBA00001964"/>
    </source>
</evidence>
<dbReference type="InterPro" id="IPR029061">
    <property type="entry name" value="THDP-binding"/>
</dbReference>
<evidence type="ECO:0000313" key="13">
    <source>
        <dbReference type="EMBL" id="RYR04735.1"/>
    </source>
</evidence>
<dbReference type="GO" id="GO:0005829">
    <property type="term" value="C:cytosol"/>
    <property type="evidence" value="ECO:0007669"/>
    <property type="project" value="TreeGrafter"/>
</dbReference>
<dbReference type="SUPFAM" id="SSF52518">
    <property type="entry name" value="Thiamin diphosphate-binding fold (THDP-binding)"/>
    <property type="match status" value="1"/>
</dbReference>
<protein>
    <recommendedName>
        <fullName evidence="6">pyruvate decarboxylase</fullName>
        <ecNumber evidence="6">4.1.1.1</ecNumber>
    </recommendedName>
</protein>
<feature type="region of interest" description="Disordered" evidence="12">
    <location>
        <begin position="1"/>
        <end position="39"/>
    </location>
</feature>
<evidence type="ECO:0000256" key="1">
    <source>
        <dbReference type="ARBA" id="ARBA00001041"/>
    </source>
</evidence>
<keyword evidence="14" id="KW-1185">Reference proteome</keyword>
<evidence type="ECO:0000256" key="6">
    <source>
        <dbReference type="ARBA" id="ARBA00013202"/>
    </source>
</evidence>
<reference evidence="13 14" key="1">
    <citation type="submission" date="2019-01" db="EMBL/GenBank/DDBJ databases">
        <title>Sequencing of cultivated peanut Arachis hypogaea provides insights into genome evolution and oil improvement.</title>
        <authorList>
            <person name="Chen X."/>
        </authorList>
    </citation>
    <scope>NUCLEOTIDE SEQUENCE [LARGE SCALE GENOMIC DNA]</scope>
    <source>
        <strain evidence="14">cv. Fuhuasheng</strain>
        <tissue evidence="13">Leaves</tissue>
    </source>
</reference>
<evidence type="ECO:0000256" key="2">
    <source>
        <dbReference type="ARBA" id="ARBA00001920"/>
    </source>
</evidence>
<keyword evidence="10" id="KW-0786">Thiamine pyrophosphate</keyword>
<dbReference type="InterPro" id="IPR012110">
    <property type="entry name" value="PDC/IPDC-like"/>
</dbReference>
<dbReference type="Proteomes" id="UP000289738">
    <property type="component" value="Chromosome B06"/>
</dbReference>
<accession>A0A444YS51</accession>
<dbReference type="GO" id="GO:0046872">
    <property type="term" value="F:metal ion binding"/>
    <property type="evidence" value="ECO:0007669"/>
    <property type="project" value="UniProtKB-KW"/>
</dbReference>
<evidence type="ECO:0000256" key="9">
    <source>
        <dbReference type="ARBA" id="ARBA00022842"/>
    </source>
</evidence>
<evidence type="ECO:0000256" key="11">
    <source>
        <dbReference type="ARBA" id="ARBA00023239"/>
    </source>
</evidence>
<comment type="catalytic activity">
    <reaction evidence="1">
        <text>a 2-oxocarboxylate + H(+) = an aldehyde + CO2</text>
        <dbReference type="Rhea" id="RHEA:11628"/>
        <dbReference type="ChEBI" id="CHEBI:15378"/>
        <dbReference type="ChEBI" id="CHEBI:16526"/>
        <dbReference type="ChEBI" id="CHEBI:17478"/>
        <dbReference type="ChEBI" id="CHEBI:35179"/>
        <dbReference type="EC" id="4.1.1.1"/>
    </reaction>
</comment>
<evidence type="ECO:0000256" key="10">
    <source>
        <dbReference type="ARBA" id="ARBA00023052"/>
    </source>
</evidence>
<evidence type="ECO:0000256" key="4">
    <source>
        <dbReference type="ARBA" id="ARBA00007812"/>
    </source>
</evidence>
<organism evidence="13 14">
    <name type="scientific">Arachis hypogaea</name>
    <name type="common">Peanut</name>
    <dbReference type="NCBI Taxonomy" id="3818"/>
    <lineage>
        <taxon>Eukaryota</taxon>
        <taxon>Viridiplantae</taxon>
        <taxon>Streptophyta</taxon>
        <taxon>Embryophyta</taxon>
        <taxon>Tracheophyta</taxon>
        <taxon>Spermatophyta</taxon>
        <taxon>Magnoliopsida</taxon>
        <taxon>eudicotyledons</taxon>
        <taxon>Gunneridae</taxon>
        <taxon>Pentapetalae</taxon>
        <taxon>rosids</taxon>
        <taxon>fabids</taxon>
        <taxon>Fabales</taxon>
        <taxon>Fabaceae</taxon>
        <taxon>Papilionoideae</taxon>
        <taxon>50 kb inversion clade</taxon>
        <taxon>dalbergioids sensu lato</taxon>
        <taxon>Dalbergieae</taxon>
        <taxon>Pterocarpus clade</taxon>
        <taxon>Arachis</taxon>
    </lineage>
</organism>
<comment type="subunit">
    <text evidence="5">Homotetramer.</text>
</comment>
<evidence type="ECO:0000313" key="14">
    <source>
        <dbReference type="Proteomes" id="UP000289738"/>
    </source>
</evidence>
<name>A0A444YS51_ARAHY</name>
<comment type="similarity">
    <text evidence="4">Belongs to the TPP enzyme family.</text>
</comment>
<evidence type="ECO:0000256" key="8">
    <source>
        <dbReference type="ARBA" id="ARBA00022793"/>
    </source>
</evidence>
<comment type="cofactor">
    <cofactor evidence="3">
        <name>thiamine diphosphate</name>
        <dbReference type="ChEBI" id="CHEBI:58937"/>
    </cofactor>
</comment>
<sequence>MKRRKEKKGRTAIKGGRRERRRRRRRREKLPPPLSSPPAPSLPCAVVVVSTLRCQICHYCNPSSLLTVVVFLIARAHALFCSAPSCFSAHAVLKPVLCSAQIDNSPPFTSFTQASRLSLGPQHLFLHRLSSSIMSKDKDFTDLSLTFKYLLAVTNRILHHTIGLPDFTQGLRCFQTVTCYQAVVNNLEDAHEMLDTAISTTLKESKPVYISISCNLAAIPYPTFSREPVPFSLSPKLSNQMGLEAVVEAAADFHGNMSVSKGMKFVGGETAALSRVYEYFWKKI</sequence>
<evidence type="ECO:0000256" key="7">
    <source>
        <dbReference type="ARBA" id="ARBA00022723"/>
    </source>
</evidence>
<dbReference type="AlphaFoldDB" id="A0A444YS51"/>
<dbReference type="EC" id="4.1.1.1" evidence="6"/>
<evidence type="ECO:0000256" key="12">
    <source>
        <dbReference type="SAM" id="MobiDB-lite"/>
    </source>
</evidence>
<dbReference type="PANTHER" id="PTHR43452">
    <property type="entry name" value="PYRUVATE DECARBOXYLASE"/>
    <property type="match status" value="1"/>
</dbReference>
<keyword evidence="8" id="KW-0210">Decarboxylase</keyword>
<dbReference type="GO" id="GO:0004737">
    <property type="term" value="F:pyruvate decarboxylase activity"/>
    <property type="evidence" value="ECO:0007669"/>
    <property type="project" value="UniProtKB-EC"/>
</dbReference>
<dbReference type="EMBL" id="SDMP01000016">
    <property type="protein sequence ID" value="RYR04735.1"/>
    <property type="molecule type" value="Genomic_DNA"/>
</dbReference>
<comment type="caution">
    <text evidence="13">The sequence shown here is derived from an EMBL/GenBank/DDBJ whole genome shotgun (WGS) entry which is preliminary data.</text>
</comment>
<feature type="compositionally biased region" description="Basic residues" evidence="12">
    <location>
        <begin position="1"/>
        <end position="28"/>
    </location>
</feature>
<gene>
    <name evidence="13" type="ORF">Ahy_B06g084516</name>
</gene>
<comment type="cofactor">
    <cofactor evidence="2">
        <name>a metal cation</name>
        <dbReference type="ChEBI" id="CHEBI:25213"/>
    </cofactor>
</comment>
<dbReference type="PANTHER" id="PTHR43452:SF6">
    <property type="entry name" value="PYRUVATE DECARBOXYLASE 2"/>
    <property type="match status" value="1"/>
</dbReference>
<evidence type="ECO:0000256" key="5">
    <source>
        <dbReference type="ARBA" id="ARBA00011881"/>
    </source>
</evidence>
<keyword evidence="7" id="KW-0479">Metal-binding</keyword>
<keyword evidence="9" id="KW-0460">Magnesium</keyword>
<proteinExistence type="inferred from homology"/>